<dbReference type="Proteomes" id="UP000290900">
    <property type="component" value="Unassembled WGS sequence"/>
</dbReference>
<evidence type="ECO:0000256" key="9">
    <source>
        <dbReference type="PIRSR" id="PIRSR634016-3"/>
    </source>
</evidence>
<dbReference type="PANTHER" id="PTHR11533">
    <property type="entry name" value="PROTEASE M1 ZINC METALLOPROTEASE"/>
    <property type="match status" value="1"/>
</dbReference>
<evidence type="ECO:0000256" key="4">
    <source>
        <dbReference type="ARBA" id="ARBA00022723"/>
    </source>
</evidence>
<dbReference type="GO" id="GO:0008270">
    <property type="term" value="F:zinc ion binding"/>
    <property type="evidence" value="ECO:0007669"/>
    <property type="project" value="UniProtKB-UniRule"/>
</dbReference>
<dbReference type="CDD" id="cd09601">
    <property type="entry name" value="M1_APN-Q_like"/>
    <property type="match status" value="1"/>
</dbReference>
<dbReference type="FunFam" id="2.60.40.1910:FF:000004">
    <property type="entry name" value="Aminopeptidase"/>
    <property type="match status" value="1"/>
</dbReference>
<dbReference type="InterPro" id="IPR034016">
    <property type="entry name" value="M1_APN-typ"/>
</dbReference>
<dbReference type="FunFam" id="2.60.40.1730:FF:000002">
    <property type="entry name" value="Aminopeptidase"/>
    <property type="match status" value="1"/>
</dbReference>
<dbReference type="PANTHER" id="PTHR11533:SF174">
    <property type="entry name" value="PUROMYCIN-SENSITIVE AMINOPEPTIDASE-RELATED"/>
    <property type="match status" value="1"/>
</dbReference>
<protein>
    <recommendedName>
        <fullName evidence="11">Aminopeptidase</fullName>
        <ecNumber evidence="11">3.4.11.-</ecNumber>
    </recommendedName>
</protein>
<feature type="domain" description="Peptidase M1 membrane alanine aminopeptidase" evidence="12">
    <location>
        <begin position="242"/>
        <end position="459"/>
    </location>
</feature>
<dbReference type="GO" id="GO:0005737">
    <property type="term" value="C:cytoplasm"/>
    <property type="evidence" value="ECO:0007669"/>
    <property type="project" value="TreeGrafter"/>
</dbReference>
<dbReference type="STRING" id="13370.A0A448YSM3"/>
<accession>A0A448YSM3</accession>
<feature type="binding site" evidence="9">
    <location>
        <position position="337"/>
    </location>
    <ligand>
        <name>Zn(2+)</name>
        <dbReference type="ChEBI" id="CHEBI:29105"/>
        <note>catalytic</note>
    </ligand>
</feature>
<dbReference type="InterPro" id="IPR050344">
    <property type="entry name" value="Peptidase_M1_aminopeptidases"/>
</dbReference>
<gene>
    <name evidence="15" type="ORF">BRENAR_LOCUS4648</name>
</gene>
<feature type="active site" description="Proton acceptor" evidence="8">
    <location>
        <position position="315"/>
    </location>
</feature>
<evidence type="ECO:0000256" key="10">
    <source>
        <dbReference type="PIRSR" id="PIRSR634016-4"/>
    </source>
</evidence>
<dbReference type="GO" id="GO:0006508">
    <property type="term" value="P:proteolysis"/>
    <property type="evidence" value="ECO:0007669"/>
    <property type="project" value="UniProtKB-KW"/>
</dbReference>
<keyword evidence="16" id="KW-1185">Reference proteome</keyword>
<dbReference type="FunFam" id="1.10.390.10:FF:000001">
    <property type="entry name" value="Aminopeptidase"/>
    <property type="match status" value="1"/>
</dbReference>
<dbReference type="GO" id="GO:0042277">
    <property type="term" value="F:peptide binding"/>
    <property type="evidence" value="ECO:0007669"/>
    <property type="project" value="TreeGrafter"/>
</dbReference>
<dbReference type="Gene3D" id="2.60.40.1730">
    <property type="entry name" value="tricorn interacting facor f3 domain"/>
    <property type="match status" value="1"/>
</dbReference>
<dbReference type="SUPFAM" id="SSF63737">
    <property type="entry name" value="Leukotriene A4 hydrolase N-terminal domain"/>
    <property type="match status" value="1"/>
</dbReference>
<dbReference type="EMBL" id="CAACVR010000067">
    <property type="protein sequence ID" value="VEU23919.1"/>
    <property type="molecule type" value="Genomic_DNA"/>
</dbReference>
<evidence type="ECO:0000313" key="15">
    <source>
        <dbReference type="EMBL" id="VEU23919.1"/>
    </source>
</evidence>
<dbReference type="Gene3D" id="2.60.40.1910">
    <property type="match status" value="1"/>
</dbReference>
<evidence type="ECO:0000259" key="14">
    <source>
        <dbReference type="Pfam" id="PF17900"/>
    </source>
</evidence>
<evidence type="ECO:0000256" key="8">
    <source>
        <dbReference type="PIRSR" id="PIRSR634016-1"/>
    </source>
</evidence>
<dbReference type="InterPro" id="IPR024571">
    <property type="entry name" value="ERAP1-like_C_dom"/>
</dbReference>
<dbReference type="InterPro" id="IPR014782">
    <property type="entry name" value="Peptidase_M1_dom"/>
</dbReference>
<dbReference type="GO" id="GO:0070006">
    <property type="term" value="F:metalloaminopeptidase activity"/>
    <property type="evidence" value="ECO:0007669"/>
    <property type="project" value="TreeGrafter"/>
</dbReference>
<evidence type="ECO:0000313" key="16">
    <source>
        <dbReference type="Proteomes" id="UP000290900"/>
    </source>
</evidence>
<evidence type="ECO:0000256" key="3">
    <source>
        <dbReference type="ARBA" id="ARBA00022670"/>
    </source>
</evidence>
<comment type="similarity">
    <text evidence="1 11">Belongs to the peptidase M1 family.</text>
</comment>
<dbReference type="GO" id="GO:0016020">
    <property type="term" value="C:membrane"/>
    <property type="evidence" value="ECO:0007669"/>
    <property type="project" value="TreeGrafter"/>
</dbReference>
<dbReference type="AlphaFoldDB" id="A0A448YSM3"/>
<dbReference type="Gene3D" id="1.10.390.10">
    <property type="entry name" value="Neutral Protease Domain 2"/>
    <property type="match status" value="1"/>
</dbReference>
<dbReference type="SUPFAM" id="SSF55486">
    <property type="entry name" value="Metalloproteases ('zincins'), catalytic domain"/>
    <property type="match status" value="1"/>
</dbReference>
<proteinExistence type="inferred from homology"/>
<feature type="binding site" evidence="9">
    <location>
        <position position="314"/>
    </location>
    <ligand>
        <name>Zn(2+)</name>
        <dbReference type="ChEBI" id="CHEBI:29105"/>
        <note>catalytic</note>
    </ligand>
</feature>
<dbReference type="Pfam" id="PF01433">
    <property type="entry name" value="Peptidase_M1"/>
    <property type="match status" value="1"/>
</dbReference>
<evidence type="ECO:0000259" key="12">
    <source>
        <dbReference type="Pfam" id="PF01433"/>
    </source>
</evidence>
<evidence type="ECO:0000256" key="2">
    <source>
        <dbReference type="ARBA" id="ARBA00022438"/>
    </source>
</evidence>
<dbReference type="Pfam" id="PF17900">
    <property type="entry name" value="Peptidase_M1_N"/>
    <property type="match status" value="1"/>
</dbReference>
<dbReference type="PRINTS" id="PR00756">
    <property type="entry name" value="ALADIPTASE"/>
</dbReference>
<keyword evidence="4 9" id="KW-0479">Metal-binding</keyword>
<evidence type="ECO:0000259" key="13">
    <source>
        <dbReference type="Pfam" id="PF11838"/>
    </source>
</evidence>
<evidence type="ECO:0000256" key="11">
    <source>
        <dbReference type="RuleBase" id="RU364040"/>
    </source>
</evidence>
<dbReference type="GO" id="GO:0043171">
    <property type="term" value="P:peptide catabolic process"/>
    <property type="evidence" value="ECO:0007669"/>
    <property type="project" value="TreeGrafter"/>
</dbReference>
<sequence length="873" mass="98667">MAEHQSNSSPTAGRQVLPTNVKPLHYYLTLEPLFDRFKFNGDETIDVKVQEDSDYITLHTLEIDILDSTLTTGSGDIIKPIGITADLDDQTTTFKFSETLKKDDIVNLHIKFIGDLNDKMAGFYRSTYEENGEVKYLATTQMEPTDCRRAFPSFDEPNLKAKFSISLIGDKKFTFLSNMDVKEESPVGSSRKKVTFNTTPLMSTYLVAFIVGDLAYVESKYKFNNVPVRVYTTPGYESKGQYAAELAARALEYYEQSFGIKYPLPKMDMVGIHDFSAGAMENWGLITYRMVDLLYDEEKSTLDTRLRVSEVVAHELAHQWFGNYCTLDFWDSLWLNESFATYMSWKCCNHFYPDWKVWENFVGESLQYALTLDGLRSSHPIEVPVKRADEINQIFDAISYEKGSSILRMLANWLGEDVFITGVSNYLKKHSYSNAKTAALWESLSEVSGKDVQSTMKIWTEKVGYPLVSVNEAGSKVTLEQHRFLTTGDVKPADDKTVYPIFVGLKTDDGLNESLVFDKRTFEIPVDENKFFKVNGDSNGVYRVNYEPERWQKLGKVASKLSVEDRVGLVADAGALSVAGFSKTTNLLSLVSGWKSESSVFVWDEILSRLAAIKSAWLFEDETVKEAIKALTRDLVADKANKLGWSFGKEESFLDQKLKGLLFGSALNAGDKTVISAAKKMFTDYVAGDKAAIHPNLRASIFNNIASKGGEKEFKDLVSIYENPQSMDEKIAALRSLGRFEDPVILKRVLSLLLDGTVRSQDIYIPLQGMRSHKVGVELLFKWMCEKWETLYHMLPPGLAMLGSVVQLCTSGFTKEEQYEKVEEFFKGKDTKGFNQGLAQALETIQSKSGWVTRDSKDVEDWLEKNGYLHKHD</sequence>
<reference evidence="15 16" key="1">
    <citation type="submission" date="2018-12" db="EMBL/GenBank/DDBJ databases">
        <authorList>
            <person name="Tiukova I."/>
            <person name="Dainat J."/>
        </authorList>
    </citation>
    <scope>NUCLEOTIDE SEQUENCE [LARGE SCALE GENOMIC DNA]</scope>
</reference>
<evidence type="ECO:0000256" key="1">
    <source>
        <dbReference type="ARBA" id="ARBA00010136"/>
    </source>
</evidence>
<keyword evidence="3 11" id="KW-0645">Protease</keyword>
<dbReference type="Pfam" id="PF11838">
    <property type="entry name" value="ERAP1_C"/>
    <property type="match status" value="1"/>
</dbReference>
<feature type="domain" description="Aminopeptidase N-like N-terminal" evidence="14">
    <location>
        <begin position="22"/>
        <end position="206"/>
    </location>
</feature>
<keyword evidence="2 11" id="KW-0031">Aminopeptidase</keyword>
<keyword evidence="7 11" id="KW-0482">Metalloprotease</keyword>
<feature type="domain" description="ERAP1-like C-terminal" evidence="13">
    <location>
        <begin position="531"/>
        <end position="846"/>
    </location>
</feature>
<feature type="binding site" evidence="9">
    <location>
        <position position="318"/>
    </location>
    <ligand>
        <name>Zn(2+)</name>
        <dbReference type="ChEBI" id="CHEBI:29105"/>
        <note>catalytic</note>
    </ligand>
</feature>
<dbReference type="FunCoup" id="A0A448YSM3">
    <property type="interactions" value="1030"/>
</dbReference>
<dbReference type="FunFam" id="1.25.50.20:FF:000002">
    <property type="entry name" value="Aminopeptidase"/>
    <property type="match status" value="1"/>
</dbReference>
<dbReference type="OrthoDB" id="10031169at2759"/>
<organism evidence="15 16">
    <name type="scientific">Brettanomyces naardenensis</name>
    <name type="common">Yeast</name>
    <dbReference type="NCBI Taxonomy" id="13370"/>
    <lineage>
        <taxon>Eukaryota</taxon>
        <taxon>Fungi</taxon>
        <taxon>Dikarya</taxon>
        <taxon>Ascomycota</taxon>
        <taxon>Saccharomycotina</taxon>
        <taxon>Pichiomycetes</taxon>
        <taxon>Pichiales</taxon>
        <taxon>Pichiaceae</taxon>
        <taxon>Brettanomyces</taxon>
    </lineage>
</organism>
<keyword evidence="5 11" id="KW-0378">Hydrolase</keyword>
<dbReference type="InterPro" id="IPR001930">
    <property type="entry name" value="Peptidase_M1"/>
</dbReference>
<comment type="cofactor">
    <cofactor evidence="9 11">
        <name>Zn(2+)</name>
        <dbReference type="ChEBI" id="CHEBI:29105"/>
    </cofactor>
    <text evidence="9 11">Binds 1 zinc ion per subunit.</text>
</comment>
<dbReference type="InterPro" id="IPR045357">
    <property type="entry name" value="Aminopeptidase_N-like_N"/>
</dbReference>
<feature type="site" description="Transition state stabilizer" evidence="10">
    <location>
        <position position="400"/>
    </location>
</feature>
<evidence type="ECO:0000256" key="7">
    <source>
        <dbReference type="ARBA" id="ARBA00023049"/>
    </source>
</evidence>
<dbReference type="InterPro" id="IPR027268">
    <property type="entry name" value="Peptidase_M4/M1_CTD_sf"/>
</dbReference>
<dbReference type="InParanoid" id="A0A448YSM3"/>
<name>A0A448YSM3_BRENA</name>
<dbReference type="Gene3D" id="1.25.50.20">
    <property type="match status" value="1"/>
</dbReference>
<keyword evidence="6 9" id="KW-0862">Zinc</keyword>
<dbReference type="EC" id="3.4.11.-" evidence="11"/>
<evidence type="ECO:0000256" key="5">
    <source>
        <dbReference type="ARBA" id="ARBA00022801"/>
    </source>
</evidence>
<evidence type="ECO:0000256" key="6">
    <source>
        <dbReference type="ARBA" id="ARBA00022833"/>
    </source>
</evidence>
<dbReference type="InterPro" id="IPR042097">
    <property type="entry name" value="Aminopeptidase_N-like_N_sf"/>
</dbReference>